<keyword evidence="4" id="KW-0378">Hydrolase</keyword>
<dbReference type="Pfam" id="PF02743">
    <property type="entry name" value="dCache_1"/>
    <property type="match status" value="1"/>
</dbReference>
<dbReference type="GO" id="GO:0016791">
    <property type="term" value="F:phosphatase activity"/>
    <property type="evidence" value="ECO:0007669"/>
    <property type="project" value="TreeGrafter"/>
</dbReference>
<gene>
    <name evidence="9" type="ordered locus">Marpi_0228</name>
</gene>
<evidence type="ECO:0000313" key="9">
    <source>
        <dbReference type="EMBL" id="AEX84680.1"/>
    </source>
</evidence>
<reference evidence="9 10" key="1">
    <citation type="journal article" date="2012" name="J. Bacteriol.">
        <title>Complete Genome Sequence of the Thermophilic, Piezophilic, Heterotrophic Bacterium Marinitoga piezophila KA3.</title>
        <authorList>
            <person name="Lucas S."/>
            <person name="Han J."/>
            <person name="Lapidus A."/>
            <person name="Cheng J.F."/>
            <person name="Goodwin L.A."/>
            <person name="Pitluck S."/>
            <person name="Peters L."/>
            <person name="Mikhailova N."/>
            <person name="Teshima H."/>
            <person name="Detter J.C."/>
            <person name="Han C."/>
            <person name="Tapia R."/>
            <person name="Land M."/>
            <person name="Hauser L."/>
            <person name="Kyrpides N.C."/>
            <person name="Ivanova N."/>
            <person name="Pagani I."/>
            <person name="Vannier P."/>
            <person name="Oger P."/>
            <person name="Bartlett D.H."/>
            <person name="Noll K.M."/>
            <person name="Woyke T."/>
            <person name="Jebbar M."/>
        </authorList>
    </citation>
    <scope>NUCLEOTIDE SEQUENCE [LARGE SCALE GENOMIC DNA]</scope>
    <source>
        <strain evidence="10">DSM 14283 / JCM 11233 / KA3</strain>
    </source>
</reference>
<keyword evidence="5 7" id="KW-1133">Transmembrane helix</keyword>
<dbReference type="InterPro" id="IPR001932">
    <property type="entry name" value="PPM-type_phosphatase-like_dom"/>
</dbReference>
<comment type="subcellular location">
    <subcellularLocation>
        <location evidence="1">Cell membrane</location>
        <topology evidence="1">Multi-pass membrane protein</topology>
    </subcellularLocation>
</comment>
<dbReference type="InterPro" id="IPR036457">
    <property type="entry name" value="PPM-type-like_dom_sf"/>
</dbReference>
<dbReference type="PANTHER" id="PTHR43156:SF9">
    <property type="entry name" value="HAMP DOMAIN-CONTAINING PROTEIN"/>
    <property type="match status" value="1"/>
</dbReference>
<evidence type="ECO:0000313" key="10">
    <source>
        <dbReference type="Proteomes" id="UP000007161"/>
    </source>
</evidence>
<dbReference type="CDD" id="cd12912">
    <property type="entry name" value="PDC2_MCP_like"/>
    <property type="match status" value="1"/>
</dbReference>
<dbReference type="InterPro" id="IPR033479">
    <property type="entry name" value="dCache_1"/>
</dbReference>
<evidence type="ECO:0000256" key="4">
    <source>
        <dbReference type="ARBA" id="ARBA00022801"/>
    </source>
</evidence>
<feature type="transmembrane region" description="Helical" evidence="7">
    <location>
        <begin position="12"/>
        <end position="35"/>
    </location>
</feature>
<evidence type="ECO:0000256" key="3">
    <source>
        <dbReference type="ARBA" id="ARBA00022692"/>
    </source>
</evidence>
<keyword evidence="10" id="KW-1185">Reference proteome</keyword>
<dbReference type="EMBL" id="CP003257">
    <property type="protein sequence ID" value="AEX84680.1"/>
    <property type="molecule type" value="Genomic_DNA"/>
</dbReference>
<accession>H2J3N6</accession>
<evidence type="ECO:0000256" key="2">
    <source>
        <dbReference type="ARBA" id="ARBA00022475"/>
    </source>
</evidence>
<dbReference type="HOGENOM" id="CLU_026432_0_0_0"/>
<evidence type="ECO:0000256" key="5">
    <source>
        <dbReference type="ARBA" id="ARBA00022989"/>
    </source>
</evidence>
<dbReference type="InterPro" id="IPR029151">
    <property type="entry name" value="Sensor-like_sf"/>
</dbReference>
<feature type="domain" description="PPM-type phosphatase" evidence="8">
    <location>
        <begin position="345"/>
        <end position="571"/>
    </location>
</feature>
<dbReference type="GO" id="GO:0005886">
    <property type="term" value="C:plasma membrane"/>
    <property type="evidence" value="ECO:0007669"/>
    <property type="project" value="UniProtKB-SubCell"/>
</dbReference>
<evidence type="ECO:0000259" key="8">
    <source>
        <dbReference type="SMART" id="SM00331"/>
    </source>
</evidence>
<evidence type="ECO:0000256" key="1">
    <source>
        <dbReference type="ARBA" id="ARBA00004651"/>
    </source>
</evidence>
<dbReference type="KEGG" id="mpz:Marpi_0228"/>
<proteinExistence type="predicted"/>
<evidence type="ECO:0000256" key="7">
    <source>
        <dbReference type="SAM" id="Phobius"/>
    </source>
</evidence>
<sequence>MAISDFKKNRLLSLALIISFIIITTISVISAVYYYNTNLNKSQDYIKSENSVISTFIDDYFTELIHIIETFANDKDFINGGFSKESEKKVLETLRNYRNANKNIEFIYTGYKNKKIIIDNWEVPEDYDPTIRPWYTEGLKDPNSVYIGTPYREYTSKQWLISTGKALIKDGEVVGVLSADCSIKDFVNLINSELSYKTGQSFVINKDGMVILHKDLEYINKKLFNDLSEFKGNNGIIKSTFNSKKYYIAYTRLPSTGWYVITMVEASEITSPVIKGVSLYSVVLLTLLIAFLYIQNIVYSNLKLKKTLEEKNKVLEKTNRKLTDSINYARHIQNSILPSENSLKNYFEDIFVFWNPANGVGGDFYWFKQNDDGSYYLAIVDCTGHGVPGALMTMTVNSILNRITEDFNHLSLSEILNRLNLIFKKTLNSNKKDFRMDDGLEIGICHIIPDENRLLYAGAGISLYYTNNGEVTRIKGKNIGIGYKRSKTHYDFEEISIDIEKNMNFYLATDGFEDQNDPQNKRFGRKKFIQLLREIQIYPMEKQKEILQKALYEHMNGEEQRDDITILGFKLR</sequence>
<reference evidence="10" key="2">
    <citation type="submission" date="2012-01" db="EMBL/GenBank/DDBJ databases">
        <title>Complete sequence of chromosome of Marinitoga piezophila KA3.</title>
        <authorList>
            <person name="Lucas S."/>
            <person name="Han J."/>
            <person name="Lapidus A."/>
            <person name="Cheng J.-F."/>
            <person name="Goodwin L."/>
            <person name="Pitluck S."/>
            <person name="Peters L."/>
            <person name="Mikhailova N."/>
            <person name="Teshima H."/>
            <person name="Detter J.C."/>
            <person name="Han C."/>
            <person name="Tapia R."/>
            <person name="Land M."/>
            <person name="Hauser L."/>
            <person name="Kyrpides N."/>
            <person name="Ivanova N."/>
            <person name="Pagani I."/>
            <person name="Jebbar M."/>
            <person name="Vannier P."/>
            <person name="Oger P."/>
            <person name="Cario A."/>
            <person name="Bartlett D."/>
            <person name="Noll K.M."/>
            <person name="Woyke T."/>
        </authorList>
    </citation>
    <scope>NUCLEOTIDE SEQUENCE [LARGE SCALE GENOMIC DNA]</scope>
    <source>
        <strain evidence="10">DSM 14283 / JCM 11233 / KA3</strain>
    </source>
</reference>
<keyword evidence="2" id="KW-1003">Cell membrane</keyword>
<name>H2J3N6_MARPK</name>
<dbReference type="RefSeq" id="WP_014295752.1">
    <property type="nucleotide sequence ID" value="NC_016751.1"/>
</dbReference>
<dbReference type="eggNOG" id="COG4191">
    <property type="taxonomic scope" value="Bacteria"/>
</dbReference>
<evidence type="ECO:0000256" key="6">
    <source>
        <dbReference type="ARBA" id="ARBA00023136"/>
    </source>
</evidence>
<feature type="transmembrane region" description="Helical" evidence="7">
    <location>
        <begin position="277"/>
        <end position="299"/>
    </location>
</feature>
<dbReference type="SUPFAM" id="SSF103190">
    <property type="entry name" value="Sensory domain-like"/>
    <property type="match status" value="1"/>
</dbReference>
<dbReference type="CDD" id="cd18773">
    <property type="entry name" value="PDC1_HK_sensor"/>
    <property type="match status" value="1"/>
</dbReference>
<dbReference type="Gene3D" id="3.60.40.10">
    <property type="entry name" value="PPM-type phosphatase domain"/>
    <property type="match status" value="1"/>
</dbReference>
<dbReference type="Pfam" id="PF07228">
    <property type="entry name" value="SpoIIE"/>
    <property type="match status" value="1"/>
</dbReference>
<dbReference type="AlphaFoldDB" id="H2J3N6"/>
<dbReference type="eggNOG" id="COG2208">
    <property type="taxonomic scope" value="Bacteria"/>
</dbReference>
<protein>
    <submittedName>
        <fullName evidence="9">Serine phosphatase RsbU, regulator of sigma subunit</fullName>
    </submittedName>
</protein>
<keyword evidence="6 7" id="KW-0472">Membrane</keyword>
<dbReference type="Gene3D" id="3.30.450.20">
    <property type="entry name" value="PAS domain"/>
    <property type="match status" value="2"/>
</dbReference>
<dbReference type="Proteomes" id="UP000007161">
    <property type="component" value="Chromosome"/>
</dbReference>
<dbReference type="STRING" id="443254.Marpi_0228"/>
<dbReference type="SMART" id="SM00331">
    <property type="entry name" value="PP2C_SIG"/>
    <property type="match status" value="1"/>
</dbReference>
<organism evidence="9 10">
    <name type="scientific">Marinitoga piezophila (strain DSM 14283 / JCM 11233 / KA3)</name>
    <dbReference type="NCBI Taxonomy" id="443254"/>
    <lineage>
        <taxon>Bacteria</taxon>
        <taxon>Thermotogati</taxon>
        <taxon>Thermotogota</taxon>
        <taxon>Thermotogae</taxon>
        <taxon>Petrotogales</taxon>
        <taxon>Petrotogaceae</taxon>
        <taxon>Marinitoga</taxon>
    </lineage>
</organism>
<keyword evidence="3 7" id="KW-0812">Transmembrane</keyword>
<dbReference type="InterPro" id="IPR052016">
    <property type="entry name" value="Bact_Sigma-Reg"/>
</dbReference>
<dbReference type="PANTHER" id="PTHR43156">
    <property type="entry name" value="STAGE II SPORULATION PROTEIN E-RELATED"/>
    <property type="match status" value="1"/>
</dbReference>